<evidence type="ECO:0000313" key="7">
    <source>
        <dbReference type="EMBL" id="KAK0575481.1"/>
    </source>
</evidence>
<dbReference type="Gene3D" id="3.40.640.10">
    <property type="entry name" value="Type I PLP-dependent aspartate aminotransferase-like (Major domain)"/>
    <property type="match status" value="1"/>
</dbReference>
<reference evidence="7" key="1">
    <citation type="journal article" date="2022" name="Plant J.">
        <title>Strategies of tolerance reflected in two North American maple genomes.</title>
        <authorList>
            <person name="McEvoy S.L."/>
            <person name="Sezen U.U."/>
            <person name="Trouern-Trend A."/>
            <person name="McMahon S.M."/>
            <person name="Schaberg P.G."/>
            <person name="Yang J."/>
            <person name="Wegrzyn J.L."/>
            <person name="Swenson N.G."/>
        </authorList>
    </citation>
    <scope>NUCLEOTIDE SEQUENCE</scope>
    <source>
        <strain evidence="7">NS2018</strain>
    </source>
</reference>
<feature type="compositionally biased region" description="Polar residues" evidence="5">
    <location>
        <begin position="15"/>
        <end position="24"/>
    </location>
</feature>
<feature type="region of interest" description="Disordered" evidence="5">
    <location>
        <begin position="1"/>
        <end position="26"/>
    </location>
</feature>
<reference evidence="7" key="2">
    <citation type="submission" date="2023-06" db="EMBL/GenBank/DDBJ databases">
        <authorList>
            <person name="Swenson N.G."/>
            <person name="Wegrzyn J.L."/>
            <person name="Mcevoy S.L."/>
        </authorList>
    </citation>
    <scope>NUCLEOTIDE SEQUENCE</scope>
    <source>
        <strain evidence="7">NS2018</strain>
        <tissue evidence="7">Leaf</tissue>
    </source>
</reference>
<dbReference type="Gene3D" id="3.90.1150.10">
    <property type="entry name" value="Aspartate Aminotransferase, domain 1"/>
    <property type="match status" value="1"/>
</dbReference>
<keyword evidence="2" id="KW-0032">Aminotransferase</keyword>
<comment type="caution">
    <text evidence="7">The sequence shown here is derived from an EMBL/GenBank/DDBJ whole genome shotgun (WGS) entry which is preliminary data.</text>
</comment>
<evidence type="ECO:0000256" key="5">
    <source>
        <dbReference type="SAM" id="MobiDB-lite"/>
    </source>
</evidence>
<dbReference type="GO" id="GO:0030170">
    <property type="term" value="F:pyridoxal phosphate binding"/>
    <property type="evidence" value="ECO:0007669"/>
    <property type="project" value="InterPro"/>
</dbReference>
<evidence type="ECO:0000259" key="6">
    <source>
        <dbReference type="Pfam" id="PF00155"/>
    </source>
</evidence>
<dbReference type="GO" id="GO:0005737">
    <property type="term" value="C:cytoplasm"/>
    <property type="evidence" value="ECO:0007669"/>
    <property type="project" value="TreeGrafter"/>
</dbReference>
<comment type="cofactor">
    <cofactor evidence="1">
        <name>pyridoxal 5'-phosphate</name>
        <dbReference type="ChEBI" id="CHEBI:597326"/>
    </cofactor>
</comment>
<feature type="domain" description="Aminotransferase class I/classII large" evidence="6">
    <location>
        <begin position="55"/>
        <end position="169"/>
    </location>
</feature>
<name>A0AA39RLD3_ACESA</name>
<dbReference type="PANTHER" id="PTHR43807">
    <property type="entry name" value="FI04487P"/>
    <property type="match status" value="1"/>
</dbReference>
<keyword evidence="3" id="KW-0808">Transferase</keyword>
<accession>A0AA39RLD3</accession>
<dbReference type="InterPro" id="IPR015422">
    <property type="entry name" value="PyrdxlP-dep_Trfase_small"/>
</dbReference>
<keyword evidence="8" id="KW-1185">Reference proteome</keyword>
<dbReference type="Pfam" id="PF00155">
    <property type="entry name" value="Aminotran_1_2"/>
    <property type="match status" value="1"/>
</dbReference>
<keyword evidence="4" id="KW-0663">Pyridoxal phosphate</keyword>
<evidence type="ECO:0000256" key="3">
    <source>
        <dbReference type="ARBA" id="ARBA00022679"/>
    </source>
</evidence>
<dbReference type="InterPro" id="IPR051326">
    <property type="entry name" value="Kynurenine-oxoglutarate_AT"/>
</dbReference>
<evidence type="ECO:0000256" key="4">
    <source>
        <dbReference type="ARBA" id="ARBA00022898"/>
    </source>
</evidence>
<dbReference type="GO" id="GO:0016212">
    <property type="term" value="F:kynurenine-oxoglutarate transaminase activity"/>
    <property type="evidence" value="ECO:0007669"/>
    <property type="project" value="TreeGrafter"/>
</dbReference>
<protein>
    <recommendedName>
        <fullName evidence="6">Aminotransferase class I/classII large domain-containing protein</fullName>
    </recommendedName>
</protein>
<gene>
    <name evidence="7" type="ORF">LWI29_001291</name>
</gene>
<dbReference type="CDD" id="cd00609">
    <property type="entry name" value="AAT_like"/>
    <property type="match status" value="1"/>
</dbReference>
<dbReference type="SUPFAM" id="SSF53383">
    <property type="entry name" value="PLP-dependent transferases"/>
    <property type="match status" value="1"/>
</dbReference>
<dbReference type="InterPro" id="IPR015424">
    <property type="entry name" value="PyrdxlP-dep_Trfase"/>
</dbReference>
<dbReference type="AlphaFoldDB" id="A0AA39RLD3"/>
<dbReference type="Proteomes" id="UP001168877">
    <property type="component" value="Unassembled WGS sequence"/>
</dbReference>
<dbReference type="EMBL" id="JAUESC010000386">
    <property type="protein sequence ID" value="KAK0575481.1"/>
    <property type="molecule type" value="Genomic_DNA"/>
</dbReference>
<dbReference type="InterPro" id="IPR004839">
    <property type="entry name" value="Aminotransferase_I/II_large"/>
</dbReference>
<dbReference type="PANTHER" id="PTHR43807:SF20">
    <property type="entry name" value="FI04487P"/>
    <property type="match status" value="1"/>
</dbReference>
<proteinExistence type="predicted"/>
<evidence type="ECO:0000256" key="1">
    <source>
        <dbReference type="ARBA" id="ARBA00001933"/>
    </source>
</evidence>
<dbReference type="InterPro" id="IPR015421">
    <property type="entry name" value="PyrdxlP-dep_Trfase_major"/>
</dbReference>
<sequence length="190" mass="20533">MATLSTVSTEEDAASNPNGSTQITHPPLQVAKRLEKFKTTIFTQMSMLAIKHGAVNLGQGFPNFDGPEFVKEAAIQAIKDGKNQYARGYGVPEFNSAIASRFKKDTGLDVDPEKEITVTSGCTEAIAATMLGLINPGDEVILFAPFYDSYEATLSMAGAKVKCITLRPPDFAVPLMSLSPRSQRILVQFL</sequence>
<evidence type="ECO:0000256" key="2">
    <source>
        <dbReference type="ARBA" id="ARBA00022576"/>
    </source>
</evidence>
<organism evidence="7 8">
    <name type="scientific">Acer saccharum</name>
    <name type="common">Sugar maple</name>
    <dbReference type="NCBI Taxonomy" id="4024"/>
    <lineage>
        <taxon>Eukaryota</taxon>
        <taxon>Viridiplantae</taxon>
        <taxon>Streptophyta</taxon>
        <taxon>Embryophyta</taxon>
        <taxon>Tracheophyta</taxon>
        <taxon>Spermatophyta</taxon>
        <taxon>Magnoliopsida</taxon>
        <taxon>eudicotyledons</taxon>
        <taxon>Gunneridae</taxon>
        <taxon>Pentapetalae</taxon>
        <taxon>rosids</taxon>
        <taxon>malvids</taxon>
        <taxon>Sapindales</taxon>
        <taxon>Sapindaceae</taxon>
        <taxon>Hippocastanoideae</taxon>
        <taxon>Acereae</taxon>
        <taxon>Acer</taxon>
    </lineage>
</organism>
<evidence type="ECO:0000313" key="8">
    <source>
        <dbReference type="Proteomes" id="UP001168877"/>
    </source>
</evidence>